<keyword evidence="3" id="KW-0560">Oxidoreductase</keyword>
<dbReference type="InterPro" id="IPR051312">
    <property type="entry name" value="Diverse_Substr_Oxidored"/>
</dbReference>
<dbReference type="Gene3D" id="3.30.390.50">
    <property type="entry name" value="CO dehydrogenase flavoprotein, C-terminal domain"/>
    <property type="match status" value="1"/>
</dbReference>
<dbReference type="SMART" id="SM01092">
    <property type="entry name" value="CO_deh_flav_C"/>
    <property type="match status" value="1"/>
</dbReference>
<organism evidence="5">
    <name type="scientific">freshwater metagenome</name>
    <dbReference type="NCBI Taxonomy" id="449393"/>
    <lineage>
        <taxon>unclassified sequences</taxon>
        <taxon>metagenomes</taxon>
        <taxon>ecological metagenomes</taxon>
    </lineage>
</organism>
<evidence type="ECO:0000256" key="3">
    <source>
        <dbReference type="ARBA" id="ARBA00023002"/>
    </source>
</evidence>
<dbReference type="GO" id="GO:0071949">
    <property type="term" value="F:FAD binding"/>
    <property type="evidence" value="ECO:0007669"/>
    <property type="project" value="InterPro"/>
</dbReference>
<dbReference type="AlphaFoldDB" id="A0A6J7B8P9"/>
<dbReference type="Pfam" id="PF03450">
    <property type="entry name" value="CO_deh_flav_C"/>
    <property type="match status" value="1"/>
</dbReference>
<dbReference type="InterPro" id="IPR016169">
    <property type="entry name" value="FAD-bd_PCMH_sub2"/>
</dbReference>
<dbReference type="Pfam" id="PF00941">
    <property type="entry name" value="FAD_binding_5"/>
    <property type="match status" value="1"/>
</dbReference>
<dbReference type="Gene3D" id="3.30.465.10">
    <property type="match status" value="1"/>
</dbReference>
<evidence type="ECO:0000313" key="5">
    <source>
        <dbReference type="EMBL" id="CAB4841622.1"/>
    </source>
</evidence>
<dbReference type="InterPro" id="IPR036683">
    <property type="entry name" value="CO_DH_flav_C_dom_sf"/>
</dbReference>
<dbReference type="PROSITE" id="PS51387">
    <property type="entry name" value="FAD_PCMH"/>
    <property type="match status" value="1"/>
</dbReference>
<dbReference type="InterPro" id="IPR016166">
    <property type="entry name" value="FAD-bd_PCMH"/>
</dbReference>
<sequence length="281" mass="29797">MKPSRFQYVRPASIPEAVVALQRQNSKVLAGGQSLTPLLSMRLAAPEVLVDINGLSELAGIELRGSELWIGAIARHQEVLTHPLVGTHVPLIQQALTYVAHPVIRNRGTSVGSIAHADPAGELTAVAALLGARIHVVGPHGVRDILANDFFVGPLESSLTHGELVTGVSFPVLDSSWGSSCVEVARRHGDYALAGVCALVQIVEGRLTAASIAIFSVAGTPVVIDVLDVCTENEKLNLKVQSLIDPDTDIHATADYRRQLVKTLVAQALTEARSNAESRTS</sequence>
<name>A0A6J7B8P9_9ZZZZ</name>
<dbReference type="PANTHER" id="PTHR42659:SF2">
    <property type="entry name" value="XANTHINE DEHYDROGENASE SUBUNIT C-RELATED"/>
    <property type="match status" value="1"/>
</dbReference>
<dbReference type="InterPro" id="IPR002346">
    <property type="entry name" value="Mopterin_DH_FAD-bd"/>
</dbReference>
<keyword evidence="2" id="KW-0274">FAD</keyword>
<evidence type="ECO:0000259" key="4">
    <source>
        <dbReference type="PROSITE" id="PS51387"/>
    </source>
</evidence>
<proteinExistence type="predicted"/>
<keyword evidence="1" id="KW-0285">Flavoprotein</keyword>
<dbReference type="Gene3D" id="3.30.43.10">
    <property type="entry name" value="Uridine Diphospho-n-acetylenolpyruvylglucosamine Reductase, domain 2"/>
    <property type="match status" value="1"/>
</dbReference>
<dbReference type="SUPFAM" id="SSF55447">
    <property type="entry name" value="CO dehydrogenase flavoprotein C-terminal domain-like"/>
    <property type="match status" value="1"/>
</dbReference>
<reference evidence="5" key="1">
    <citation type="submission" date="2020-05" db="EMBL/GenBank/DDBJ databases">
        <authorList>
            <person name="Chiriac C."/>
            <person name="Salcher M."/>
            <person name="Ghai R."/>
            <person name="Kavagutti S V."/>
        </authorList>
    </citation>
    <scope>NUCLEOTIDE SEQUENCE</scope>
</reference>
<dbReference type="InterPro" id="IPR036318">
    <property type="entry name" value="FAD-bd_PCMH-like_sf"/>
</dbReference>
<dbReference type="PANTHER" id="PTHR42659">
    <property type="entry name" value="XANTHINE DEHYDROGENASE SUBUNIT C-RELATED"/>
    <property type="match status" value="1"/>
</dbReference>
<protein>
    <submittedName>
        <fullName evidence="5">Unannotated protein</fullName>
    </submittedName>
</protein>
<accession>A0A6J7B8P9</accession>
<evidence type="ECO:0000256" key="1">
    <source>
        <dbReference type="ARBA" id="ARBA00022630"/>
    </source>
</evidence>
<dbReference type="SUPFAM" id="SSF56176">
    <property type="entry name" value="FAD-binding/transporter-associated domain-like"/>
    <property type="match status" value="1"/>
</dbReference>
<dbReference type="InterPro" id="IPR016167">
    <property type="entry name" value="FAD-bd_PCMH_sub1"/>
</dbReference>
<feature type="domain" description="FAD-binding PCMH-type" evidence="4">
    <location>
        <begin position="1"/>
        <end position="175"/>
    </location>
</feature>
<dbReference type="EMBL" id="CAFBAA010000007">
    <property type="protein sequence ID" value="CAB4841622.1"/>
    <property type="molecule type" value="Genomic_DNA"/>
</dbReference>
<dbReference type="GO" id="GO:0016491">
    <property type="term" value="F:oxidoreductase activity"/>
    <property type="evidence" value="ECO:0007669"/>
    <property type="project" value="UniProtKB-KW"/>
</dbReference>
<dbReference type="InterPro" id="IPR005107">
    <property type="entry name" value="CO_DH_flav_C"/>
</dbReference>
<gene>
    <name evidence="5" type="ORF">UFOPK3266_00425</name>
</gene>
<evidence type="ECO:0000256" key="2">
    <source>
        <dbReference type="ARBA" id="ARBA00022827"/>
    </source>
</evidence>